<evidence type="ECO:0000313" key="9">
    <source>
        <dbReference type="EMBL" id="JAT30187.1"/>
    </source>
</evidence>
<protein>
    <recommendedName>
        <fullName evidence="3">DnaJ homolog subfamily C member 22</fullName>
    </recommendedName>
</protein>
<dbReference type="SUPFAM" id="SSF46565">
    <property type="entry name" value="Chaperone J-domain"/>
    <property type="match status" value="1"/>
</dbReference>
<gene>
    <name evidence="9" type="ORF">g.33434</name>
</gene>
<dbReference type="PANTHER" id="PTHR44733">
    <property type="entry name" value="DNAJ HOMOLOG SUBFAMILY C MEMBER 22"/>
    <property type="match status" value="1"/>
</dbReference>
<feature type="transmembrane region" description="Helical" evidence="7">
    <location>
        <begin position="85"/>
        <end position="106"/>
    </location>
</feature>
<feature type="domain" description="J" evidence="8">
    <location>
        <begin position="283"/>
        <end position="352"/>
    </location>
</feature>
<evidence type="ECO:0000256" key="1">
    <source>
        <dbReference type="ARBA" id="ARBA00002080"/>
    </source>
</evidence>
<evidence type="ECO:0000256" key="6">
    <source>
        <dbReference type="ARBA" id="ARBA00023136"/>
    </source>
</evidence>
<proteinExistence type="predicted"/>
<keyword evidence="5 7" id="KW-1133">Transmembrane helix</keyword>
<evidence type="ECO:0000256" key="5">
    <source>
        <dbReference type="ARBA" id="ARBA00022989"/>
    </source>
</evidence>
<comment type="function">
    <text evidence="1">May function as a co-chaperone.</text>
</comment>
<dbReference type="Gene3D" id="1.10.287.110">
    <property type="entry name" value="DnaJ domain"/>
    <property type="match status" value="1"/>
</dbReference>
<dbReference type="CDD" id="cd06257">
    <property type="entry name" value="DnaJ"/>
    <property type="match status" value="1"/>
</dbReference>
<evidence type="ECO:0000256" key="3">
    <source>
        <dbReference type="ARBA" id="ARBA00020945"/>
    </source>
</evidence>
<dbReference type="PANTHER" id="PTHR44733:SF1">
    <property type="entry name" value="DNAJ HOMOLOG SUBFAMILY C MEMBER 22"/>
    <property type="match status" value="1"/>
</dbReference>
<dbReference type="AlphaFoldDB" id="A0A1B6M2P0"/>
<evidence type="ECO:0000256" key="7">
    <source>
        <dbReference type="SAM" id="Phobius"/>
    </source>
</evidence>
<feature type="transmembrane region" description="Helical" evidence="7">
    <location>
        <begin position="118"/>
        <end position="138"/>
    </location>
</feature>
<name>A0A1B6M2P0_9HEMI</name>
<reference evidence="9" key="1">
    <citation type="submission" date="2015-11" db="EMBL/GenBank/DDBJ databases">
        <title>De novo transcriptome assembly of four potential Pierce s Disease insect vectors from Arizona vineyards.</title>
        <authorList>
            <person name="Tassone E.E."/>
        </authorList>
    </citation>
    <scope>NUCLEOTIDE SEQUENCE</scope>
</reference>
<dbReference type="PROSITE" id="PS50076">
    <property type="entry name" value="DNAJ_2"/>
    <property type="match status" value="1"/>
</dbReference>
<evidence type="ECO:0000259" key="8">
    <source>
        <dbReference type="PROSITE" id="PS50076"/>
    </source>
</evidence>
<dbReference type="InterPro" id="IPR007829">
    <property type="entry name" value="TM2"/>
</dbReference>
<accession>A0A1B6M2P0</accession>
<keyword evidence="6 7" id="KW-0472">Membrane</keyword>
<feature type="transmembrane region" description="Helical" evidence="7">
    <location>
        <begin position="199"/>
        <end position="219"/>
    </location>
</feature>
<dbReference type="InterPro" id="IPR001623">
    <property type="entry name" value="DnaJ_domain"/>
</dbReference>
<dbReference type="SMART" id="SM00271">
    <property type="entry name" value="DnaJ"/>
    <property type="match status" value="1"/>
</dbReference>
<sequence>MAKKSMFLTYLLWLVGGFFGLHHFYLGRDIQAFLWWCTLGGYFGFGWLRDIFYIPSYVADANQDPEFVNKFVSSLRTNPKPPFSSVRFCGMVIMGYFWGSVVYMSIPEEGVAGYNLQWLHVFIPLAVALGVWAVGNIGNEEGSLWWPLVSSYLVYPFYWHYNSDTSFTALVIFTAFVFDSKAKHWRTRVRPRKSFVRRLTVLLICGLLYFSLWGSYFYFNAKLQDSDGEEVPVHEAIRHFFRSPWWADFKSSLDNTWQFARHNGWLATWRLIVDLGDPFGETHALQVLNLSSSANQTEINTTCRMLKVKFHPDKAKTAADKQTVQEKFYEVQQACEILSKSEAKRRKRNKKSEL</sequence>
<feature type="transmembrane region" description="Helical" evidence="7">
    <location>
        <begin position="158"/>
        <end position="178"/>
    </location>
</feature>
<dbReference type="Pfam" id="PF05154">
    <property type="entry name" value="TM2"/>
    <property type="match status" value="1"/>
</dbReference>
<organism evidence="9">
    <name type="scientific">Graphocephala atropunctata</name>
    <dbReference type="NCBI Taxonomy" id="36148"/>
    <lineage>
        <taxon>Eukaryota</taxon>
        <taxon>Metazoa</taxon>
        <taxon>Ecdysozoa</taxon>
        <taxon>Arthropoda</taxon>
        <taxon>Hexapoda</taxon>
        <taxon>Insecta</taxon>
        <taxon>Pterygota</taxon>
        <taxon>Neoptera</taxon>
        <taxon>Paraneoptera</taxon>
        <taxon>Hemiptera</taxon>
        <taxon>Auchenorrhyncha</taxon>
        <taxon>Membracoidea</taxon>
        <taxon>Cicadellidae</taxon>
        <taxon>Cicadellinae</taxon>
        <taxon>Cicadellini</taxon>
        <taxon>Graphocephala</taxon>
    </lineage>
</organism>
<evidence type="ECO:0000256" key="2">
    <source>
        <dbReference type="ARBA" id="ARBA00004141"/>
    </source>
</evidence>
<feature type="transmembrane region" description="Helical" evidence="7">
    <location>
        <begin position="6"/>
        <end position="26"/>
    </location>
</feature>
<keyword evidence="4 7" id="KW-0812">Transmembrane</keyword>
<dbReference type="Pfam" id="PF00226">
    <property type="entry name" value="DnaJ"/>
    <property type="match status" value="1"/>
</dbReference>
<evidence type="ECO:0000256" key="4">
    <source>
        <dbReference type="ARBA" id="ARBA00022692"/>
    </source>
</evidence>
<dbReference type="PRINTS" id="PR00625">
    <property type="entry name" value="JDOMAIN"/>
</dbReference>
<feature type="transmembrane region" description="Helical" evidence="7">
    <location>
        <begin position="33"/>
        <end position="54"/>
    </location>
</feature>
<comment type="subcellular location">
    <subcellularLocation>
        <location evidence="2">Membrane</location>
        <topology evidence="2">Multi-pass membrane protein</topology>
    </subcellularLocation>
</comment>
<dbReference type="EMBL" id="GEBQ01009790">
    <property type="protein sequence ID" value="JAT30187.1"/>
    <property type="molecule type" value="Transcribed_RNA"/>
</dbReference>
<dbReference type="InterPro" id="IPR036869">
    <property type="entry name" value="J_dom_sf"/>
</dbReference>
<dbReference type="GO" id="GO:0016020">
    <property type="term" value="C:membrane"/>
    <property type="evidence" value="ECO:0007669"/>
    <property type="project" value="UniProtKB-SubCell"/>
</dbReference>